<dbReference type="PROSITE" id="PS50003">
    <property type="entry name" value="PH_DOMAIN"/>
    <property type="match status" value="1"/>
</dbReference>
<dbReference type="EMBL" id="JAFCMP010000539">
    <property type="protein sequence ID" value="KAG5176219.1"/>
    <property type="molecule type" value="Genomic_DNA"/>
</dbReference>
<dbReference type="Gene3D" id="2.30.29.30">
    <property type="entry name" value="Pleckstrin-homology domain (PH domain)/Phosphotyrosine-binding domain (PTB)"/>
    <property type="match status" value="1"/>
</dbReference>
<keyword evidence="3" id="KW-1185">Reference proteome</keyword>
<sequence length="156" mass="17709">MSVKREPDLPDIEGYLDKLKHRQSALTLITSSWNRRWFSINRATRQLEYFKSEQDATGPGRMKPLGSVCLCDVTAVRQYDDTSFQIESPSRTFLLRADSRAQRIVWVDALEGYVKRWKPLKVSPPLPPSSITCRCHSPAGALVSLSDMLTLQANLK</sequence>
<dbReference type="SUPFAM" id="SSF50729">
    <property type="entry name" value="PH domain-like"/>
    <property type="match status" value="1"/>
</dbReference>
<protein>
    <recommendedName>
        <fullName evidence="1">PH domain-containing protein</fullName>
    </recommendedName>
</protein>
<dbReference type="AlphaFoldDB" id="A0A835YJ06"/>
<name>A0A835YJ06_9STRA</name>
<comment type="caution">
    <text evidence="2">The sequence shown here is derived from an EMBL/GenBank/DDBJ whole genome shotgun (WGS) entry which is preliminary data.</text>
</comment>
<evidence type="ECO:0000259" key="1">
    <source>
        <dbReference type="PROSITE" id="PS50003"/>
    </source>
</evidence>
<evidence type="ECO:0000313" key="2">
    <source>
        <dbReference type="EMBL" id="KAG5176219.1"/>
    </source>
</evidence>
<evidence type="ECO:0000313" key="3">
    <source>
        <dbReference type="Proteomes" id="UP000664859"/>
    </source>
</evidence>
<dbReference type="OrthoDB" id="294251at2759"/>
<dbReference type="InterPro" id="IPR051707">
    <property type="entry name" value="PI-Interact_SigTrans_Reg"/>
</dbReference>
<dbReference type="Pfam" id="PF00169">
    <property type="entry name" value="PH"/>
    <property type="match status" value="1"/>
</dbReference>
<proteinExistence type="predicted"/>
<dbReference type="Proteomes" id="UP000664859">
    <property type="component" value="Unassembled WGS sequence"/>
</dbReference>
<organism evidence="2 3">
    <name type="scientific">Tribonema minus</name>
    <dbReference type="NCBI Taxonomy" id="303371"/>
    <lineage>
        <taxon>Eukaryota</taxon>
        <taxon>Sar</taxon>
        <taxon>Stramenopiles</taxon>
        <taxon>Ochrophyta</taxon>
        <taxon>PX clade</taxon>
        <taxon>Xanthophyceae</taxon>
        <taxon>Tribonematales</taxon>
        <taxon>Tribonemataceae</taxon>
        <taxon>Tribonema</taxon>
    </lineage>
</organism>
<dbReference type="InterPro" id="IPR001849">
    <property type="entry name" value="PH_domain"/>
</dbReference>
<accession>A0A835YJ06</accession>
<reference evidence="2" key="1">
    <citation type="submission" date="2021-02" db="EMBL/GenBank/DDBJ databases">
        <title>First Annotated Genome of the Yellow-green Alga Tribonema minus.</title>
        <authorList>
            <person name="Mahan K.M."/>
        </authorList>
    </citation>
    <scope>NUCLEOTIDE SEQUENCE</scope>
    <source>
        <strain evidence="2">UTEX B ZZ1240</strain>
    </source>
</reference>
<feature type="domain" description="PH" evidence="1">
    <location>
        <begin position="9"/>
        <end position="115"/>
    </location>
</feature>
<gene>
    <name evidence="2" type="ORF">JKP88DRAFT_249636</name>
</gene>
<dbReference type="PANTHER" id="PTHR14336">
    <property type="entry name" value="TANDEM PH DOMAIN CONTAINING PROTEIN"/>
    <property type="match status" value="1"/>
</dbReference>
<dbReference type="InterPro" id="IPR011993">
    <property type="entry name" value="PH-like_dom_sf"/>
</dbReference>
<dbReference type="SMART" id="SM00233">
    <property type="entry name" value="PH"/>
    <property type="match status" value="1"/>
</dbReference>